<dbReference type="EMBL" id="QOCW01000027">
    <property type="protein sequence ID" value="RBW67963.1"/>
    <property type="molecule type" value="Genomic_DNA"/>
</dbReference>
<accession>A0A366XUZ3</accession>
<organism evidence="1 2">
    <name type="scientific">Bacillus taeanensis</name>
    <dbReference type="NCBI Taxonomy" id="273032"/>
    <lineage>
        <taxon>Bacteria</taxon>
        <taxon>Bacillati</taxon>
        <taxon>Bacillota</taxon>
        <taxon>Bacilli</taxon>
        <taxon>Bacillales</taxon>
        <taxon>Bacillaceae</taxon>
        <taxon>Bacillus</taxon>
    </lineage>
</organism>
<protein>
    <submittedName>
        <fullName evidence="1">Sporulation histidine kinase inhibitor Sda</fullName>
    </submittedName>
</protein>
<reference evidence="1 2" key="1">
    <citation type="submission" date="2018-07" db="EMBL/GenBank/DDBJ databases">
        <title>Lottiidibacillus patelloidae gen. nov., sp. nov., isolated from the intestinal tract of a marine limpet and the reclassification of B. taeanensis BH030017T, B. algicola KMM 3737T and B. hwajinpoensis SW-72T as genus Lottiidibacillus.</title>
        <authorList>
            <person name="Liu R."/>
            <person name="Huang Z."/>
        </authorList>
    </citation>
    <scope>NUCLEOTIDE SEQUENCE [LARGE SCALE GENOMIC DNA]</scope>
    <source>
        <strain evidence="1 2">BH030017</strain>
    </source>
</reference>
<dbReference type="InterPro" id="IPR015064">
    <property type="entry name" value="Sda"/>
</dbReference>
<name>A0A366XUZ3_9BACI</name>
<gene>
    <name evidence="1" type="ORF">DS031_19350</name>
</gene>
<dbReference type="Proteomes" id="UP000253314">
    <property type="component" value="Unassembled WGS sequence"/>
</dbReference>
<dbReference type="InterPro" id="IPR036916">
    <property type="entry name" value="Sda_sf"/>
</dbReference>
<dbReference type="OrthoDB" id="2933732at2"/>
<evidence type="ECO:0000313" key="1">
    <source>
        <dbReference type="EMBL" id="RBW67963.1"/>
    </source>
</evidence>
<sequence length="45" mass="5381">MEMLSDQLLIRSFQKAAELQLHSDFVRLLTQEMKRRNLFVLSKES</sequence>
<dbReference type="Pfam" id="PF08970">
    <property type="entry name" value="Sda"/>
    <property type="match status" value="1"/>
</dbReference>
<dbReference type="SUPFAM" id="SSF100985">
    <property type="entry name" value="Sporulation inhibitor Sda"/>
    <property type="match status" value="1"/>
</dbReference>
<comment type="caution">
    <text evidence="1">The sequence shown here is derived from an EMBL/GenBank/DDBJ whole genome shotgun (WGS) entry which is preliminary data.</text>
</comment>
<proteinExistence type="predicted"/>
<dbReference type="AlphaFoldDB" id="A0A366XUZ3"/>
<keyword evidence="2" id="KW-1185">Reference proteome</keyword>
<dbReference type="Gene3D" id="1.10.287.1100">
    <property type="entry name" value="Sporulation inhibitor A"/>
    <property type="match status" value="1"/>
</dbReference>
<evidence type="ECO:0000313" key="2">
    <source>
        <dbReference type="Proteomes" id="UP000253314"/>
    </source>
</evidence>